<accession>A0A7C8MMH4</accession>
<evidence type="ECO:0000313" key="2">
    <source>
        <dbReference type="Proteomes" id="UP000481861"/>
    </source>
</evidence>
<dbReference type="AlphaFoldDB" id="A0A7C8MMH4"/>
<evidence type="ECO:0000313" key="1">
    <source>
        <dbReference type="EMBL" id="KAF2872784.1"/>
    </source>
</evidence>
<keyword evidence="2" id="KW-1185">Reference proteome</keyword>
<gene>
    <name evidence="1" type="ORF">BDV95DRAFT_570636</name>
</gene>
<dbReference type="Proteomes" id="UP000481861">
    <property type="component" value="Unassembled WGS sequence"/>
</dbReference>
<comment type="caution">
    <text evidence="1">The sequence shown here is derived from an EMBL/GenBank/DDBJ whole genome shotgun (WGS) entry which is preliminary data.</text>
</comment>
<reference evidence="1 2" key="1">
    <citation type="submission" date="2020-01" db="EMBL/GenBank/DDBJ databases">
        <authorList>
            <consortium name="DOE Joint Genome Institute"/>
            <person name="Haridas S."/>
            <person name="Albert R."/>
            <person name="Binder M."/>
            <person name="Bloem J."/>
            <person name="Labutti K."/>
            <person name="Salamov A."/>
            <person name="Andreopoulos B."/>
            <person name="Baker S.E."/>
            <person name="Barry K."/>
            <person name="Bills G."/>
            <person name="Bluhm B.H."/>
            <person name="Cannon C."/>
            <person name="Castanera R."/>
            <person name="Culley D.E."/>
            <person name="Daum C."/>
            <person name="Ezra D."/>
            <person name="Gonzalez J.B."/>
            <person name="Henrissat B."/>
            <person name="Kuo A."/>
            <person name="Liang C."/>
            <person name="Lipzen A."/>
            <person name="Lutzoni F."/>
            <person name="Magnuson J."/>
            <person name="Mondo S."/>
            <person name="Nolan M."/>
            <person name="Ohm R."/>
            <person name="Pangilinan J."/>
            <person name="Park H.-J.H."/>
            <person name="Ramirez L."/>
            <person name="Alfaro M."/>
            <person name="Sun H."/>
            <person name="Tritt A."/>
            <person name="Yoshinaga Y."/>
            <person name="Zwiers L.-H.L."/>
            <person name="Turgeon B.G."/>
            <person name="Goodwin S.B."/>
            <person name="Spatafora J.W."/>
            <person name="Crous P.W."/>
            <person name="Grigoriev I.V."/>
        </authorList>
    </citation>
    <scope>NUCLEOTIDE SEQUENCE [LARGE SCALE GENOMIC DNA]</scope>
    <source>
        <strain evidence="1 2">CBS 611.86</strain>
    </source>
</reference>
<dbReference type="EMBL" id="JAADJZ010000009">
    <property type="protein sequence ID" value="KAF2872784.1"/>
    <property type="molecule type" value="Genomic_DNA"/>
</dbReference>
<dbReference type="OrthoDB" id="2119228at2759"/>
<sequence>MFDGSPESIQQLTSMITDGHVLGDSKGSAEKPIEDLGIQKLVQQAIFASLIPRAWGLSNEGFRPVILNSGKPCDSGNGVKEYVTDETAAKTFVCHEEQLYYFVSATGDYRRCGATPGGSISCAFSKFKPLSGMEALDAGTFGELTKTDLVIGALAGYKANGNRNGWPAADPGQASTNSDIYDATIQGAAIRSPGVVMIPICSPELAVANWNDMDTGALGFPCQPQTREKRRAVARKRQ</sequence>
<name>A0A7C8MMH4_9PLEO</name>
<proteinExistence type="predicted"/>
<protein>
    <submittedName>
        <fullName evidence="1">Uncharacterized protein</fullName>
    </submittedName>
</protein>
<organism evidence="1 2">
    <name type="scientific">Massariosphaeria phaeospora</name>
    <dbReference type="NCBI Taxonomy" id="100035"/>
    <lineage>
        <taxon>Eukaryota</taxon>
        <taxon>Fungi</taxon>
        <taxon>Dikarya</taxon>
        <taxon>Ascomycota</taxon>
        <taxon>Pezizomycotina</taxon>
        <taxon>Dothideomycetes</taxon>
        <taxon>Pleosporomycetidae</taxon>
        <taxon>Pleosporales</taxon>
        <taxon>Pleosporales incertae sedis</taxon>
        <taxon>Massariosphaeria</taxon>
    </lineage>
</organism>